<organism evidence="1 2">
    <name type="scientific">Kibdelosporangium banguiense</name>
    <dbReference type="NCBI Taxonomy" id="1365924"/>
    <lineage>
        <taxon>Bacteria</taxon>
        <taxon>Bacillati</taxon>
        <taxon>Actinomycetota</taxon>
        <taxon>Actinomycetes</taxon>
        <taxon>Pseudonocardiales</taxon>
        <taxon>Pseudonocardiaceae</taxon>
        <taxon>Kibdelosporangium</taxon>
    </lineage>
</organism>
<name>A0ABS4TLQ6_9PSEU</name>
<proteinExistence type="predicted"/>
<dbReference type="Proteomes" id="UP001519332">
    <property type="component" value="Unassembled WGS sequence"/>
</dbReference>
<gene>
    <name evidence="1" type="ORF">JOF56_005733</name>
</gene>
<evidence type="ECO:0000313" key="1">
    <source>
        <dbReference type="EMBL" id="MBP2325348.1"/>
    </source>
</evidence>
<evidence type="ECO:0000313" key="2">
    <source>
        <dbReference type="Proteomes" id="UP001519332"/>
    </source>
</evidence>
<keyword evidence="2" id="KW-1185">Reference proteome</keyword>
<accession>A0ABS4TLQ6</accession>
<dbReference type="EMBL" id="JAGINW010000001">
    <property type="protein sequence ID" value="MBP2325348.1"/>
    <property type="molecule type" value="Genomic_DNA"/>
</dbReference>
<comment type="caution">
    <text evidence="1">The sequence shown here is derived from an EMBL/GenBank/DDBJ whole genome shotgun (WGS) entry which is preliminary data.</text>
</comment>
<reference evidence="1 2" key="1">
    <citation type="submission" date="2021-03" db="EMBL/GenBank/DDBJ databases">
        <title>Sequencing the genomes of 1000 actinobacteria strains.</title>
        <authorList>
            <person name="Klenk H.-P."/>
        </authorList>
    </citation>
    <scope>NUCLEOTIDE SEQUENCE [LARGE SCALE GENOMIC DNA]</scope>
    <source>
        <strain evidence="1 2">DSM 46670</strain>
    </source>
</reference>
<protein>
    <submittedName>
        <fullName evidence="1">Uncharacterized protein</fullName>
    </submittedName>
</protein>
<sequence length="131" mass="14899">MDTLHRTVSVGPFDIFFTNANKPMGLRAHSHYGRVLVVYDTLGRHGYPSFKDTNEALRARIHELTRQVFRDATNEDVADRIFAHLDGWVAPEWEKLGGDYRLRAIHLDVVGVQDDIGHDSSTTTYMVSRGE</sequence>
<dbReference type="RefSeq" id="WP_209642558.1">
    <property type="nucleotide sequence ID" value="NZ_JAGINW010000001.1"/>
</dbReference>